<dbReference type="PANTHER" id="PTHR10024:SF351">
    <property type="entry name" value="SYNAPTOTAGMIN-4-LIKE"/>
    <property type="match status" value="1"/>
</dbReference>
<proteinExistence type="predicted"/>
<dbReference type="SMART" id="SM00239">
    <property type="entry name" value="C2"/>
    <property type="match status" value="2"/>
</dbReference>
<dbReference type="PROSITE" id="PS50004">
    <property type="entry name" value="C2"/>
    <property type="match status" value="2"/>
</dbReference>
<dbReference type="GO" id="GO:0001786">
    <property type="term" value="F:phosphatidylserine binding"/>
    <property type="evidence" value="ECO:0007669"/>
    <property type="project" value="TreeGrafter"/>
</dbReference>
<dbReference type="GO" id="GO:0005509">
    <property type="term" value="F:calcium ion binding"/>
    <property type="evidence" value="ECO:0007669"/>
    <property type="project" value="TreeGrafter"/>
</dbReference>
<dbReference type="SUPFAM" id="SSF49562">
    <property type="entry name" value="C2 domain (Calcium/lipid-binding domain, CaLB)"/>
    <property type="match status" value="2"/>
</dbReference>
<evidence type="ECO:0000313" key="3">
    <source>
        <dbReference type="EMBL" id="ROT71134.1"/>
    </source>
</evidence>
<reference evidence="3 4" key="1">
    <citation type="submission" date="2018-04" db="EMBL/GenBank/DDBJ databases">
        <authorList>
            <person name="Zhang X."/>
            <person name="Yuan J."/>
            <person name="Li F."/>
            <person name="Xiang J."/>
        </authorList>
    </citation>
    <scope>NUCLEOTIDE SEQUENCE [LARGE SCALE GENOMIC DNA]</scope>
    <source>
        <tissue evidence="3">Muscle</tissue>
    </source>
</reference>
<dbReference type="Pfam" id="PF00168">
    <property type="entry name" value="C2"/>
    <property type="match status" value="2"/>
</dbReference>
<dbReference type="GO" id="GO:0048791">
    <property type="term" value="P:calcium ion-regulated exocytosis of neurotransmitter"/>
    <property type="evidence" value="ECO:0007669"/>
    <property type="project" value="TreeGrafter"/>
</dbReference>
<dbReference type="EMBL" id="QCYY01002339">
    <property type="protein sequence ID" value="ROT71134.1"/>
    <property type="molecule type" value="Genomic_DNA"/>
</dbReference>
<dbReference type="GO" id="GO:0000149">
    <property type="term" value="F:SNARE binding"/>
    <property type="evidence" value="ECO:0007669"/>
    <property type="project" value="TreeGrafter"/>
</dbReference>
<dbReference type="InterPro" id="IPR000008">
    <property type="entry name" value="C2_dom"/>
</dbReference>
<dbReference type="GO" id="GO:0030276">
    <property type="term" value="F:clathrin binding"/>
    <property type="evidence" value="ECO:0007669"/>
    <property type="project" value="TreeGrafter"/>
</dbReference>
<evidence type="ECO:0000313" key="4">
    <source>
        <dbReference type="Proteomes" id="UP000283509"/>
    </source>
</evidence>
<keyword evidence="1" id="KW-0812">Transmembrane</keyword>
<accession>A0A3R7MW35</accession>
<feature type="domain" description="C2" evidence="2">
    <location>
        <begin position="285"/>
        <end position="407"/>
    </location>
</feature>
<gene>
    <name evidence="3" type="ORF">C7M84_010562</name>
</gene>
<dbReference type="STRING" id="6689.A0A3R7MW35"/>
<evidence type="ECO:0000259" key="2">
    <source>
        <dbReference type="PROSITE" id="PS50004"/>
    </source>
</evidence>
<feature type="domain" description="C2" evidence="2">
    <location>
        <begin position="138"/>
        <end position="261"/>
    </location>
</feature>
<dbReference type="GO" id="GO:0005544">
    <property type="term" value="F:calcium-dependent phospholipid binding"/>
    <property type="evidence" value="ECO:0007669"/>
    <property type="project" value="TreeGrafter"/>
</dbReference>
<dbReference type="Proteomes" id="UP000283509">
    <property type="component" value="Unassembled WGS sequence"/>
</dbReference>
<keyword evidence="4" id="KW-1185">Reference proteome</keyword>
<name>A0A3R7MW35_PENVA</name>
<dbReference type="AlphaFoldDB" id="A0A3R7MW35"/>
<comment type="caution">
    <text evidence="3">The sequence shown here is derived from an EMBL/GenBank/DDBJ whole genome shotgun (WGS) entry which is preliminary data.</text>
</comment>
<dbReference type="OrthoDB" id="5915960at2759"/>
<organism evidence="3 4">
    <name type="scientific">Penaeus vannamei</name>
    <name type="common">Whiteleg shrimp</name>
    <name type="synonym">Litopenaeus vannamei</name>
    <dbReference type="NCBI Taxonomy" id="6689"/>
    <lineage>
        <taxon>Eukaryota</taxon>
        <taxon>Metazoa</taxon>
        <taxon>Ecdysozoa</taxon>
        <taxon>Arthropoda</taxon>
        <taxon>Crustacea</taxon>
        <taxon>Multicrustacea</taxon>
        <taxon>Malacostraca</taxon>
        <taxon>Eumalacostraca</taxon>
        <taxon>Eucarida</taxon>
        <taxon>Decapoda</taxon>
        <taxon>Dendrobranchiata</taxon>
        <taxon>Penaeoidea</taxon>
        <taxon>Penaeidae</taxon>
        <taxon>Penaeus</taxon>
    </lineage>
</organism>
<dbReference type="GO" id="GO:0030424">
    <property type="term" value="C:axon"/>
    <property type="evidence" value="ECO:0007669"/>
    <property type="project" value="TreeGrafter"/>
</dbReference>
<dbReference type="GO" id="GO:0006906">
    <property type="term" value="P:vesicle fusion"/>
    <property type="evidence" value="ECO:0007669"/>
    <property type="project" value="TreeGrafter"/>
</dbReference>
<dbReference type="Gene3D" id="2.60.40.150">
    <property type="entry name" value="C2 domain"/>
    <property type="match status" value="2"/>
</dbReference>
<evidence type="ECO:0000256" key="1">
    <source>
        <dbReference type="SAM" id="Phobius"/>
    </source>
</evidence>
<sequence>MPEATSSTMWAVVGASLSVAVLIAVVAVWAMQRFRHRLRAGKQMEGLRLVISKSPYDPGQQVLVPTQVGWRRDSVADGMLAHPRTQRPQPLTSPQVESASRRVEELKASKKFSSTTSLNIDIYDEEATQENSQADFNVKRNPYVEFTLLWVSSNSTFTVYVLRLTNLPPKYVGCSCSVIVRLVRPKVTVSKTSIRLQNVGLNPEYSQVFTFPDVSLQDLQLSDLKFEVIARRSGHLLNKPVAELLVPVSKVNLVADKPVTALEPLCLRKKDSAYSTNGRRPSDANWGEIQVLAQYKETGSSQGRVKIVVLKAQSTVVGAKNSGEYHVEVIMRRGEETLVVNTTKAALGLKPVWNAPFIFDVSQEKINEHWIELNLIRLGWTKRKVTLGQAFLGLGTTPRGSQHWQSIAECPGREQLSQCYRNFTPKNRPSNFTN</sequence>
<dbReference type="PANTHER" id="PTHR10024">
    <property type="entry name" value="SYNAPTOTAGMIN"/>
    <property type="match status" value="1"/>
</dbReference>
<reference evidence="3 4" key="2">
    <citation type="submission" date="2019-01" db="EMBL/GenBank/DDBJ databases">
        <title>The decoding of complex shrimp genome reveals the adaptation for benthos swimmer, frequently molting mechanism and breeding impact on genome.</title>
        <authorList>
            <person name="Sun Y."/>
            <person name="Gao Y."/>
            <person name="Yu Y."/>
        </authorList>
    </citation>
    <scope>NUCLEOTIDE SEQUENCE [LARGE SCALE GENOMIC DNA]</scope>
    <source>
        <tissue evidence="3">Muscle</tissue>
    </source>
</reference>
<dbReference type="GO" id="GO:0005886">
    <property type="term" value="C:plasma membrane"/>
    <property type="evidence" value="ECO:0007669"/>
    <property type="project" value="TreeGrafter"/>
</dbReference>
<dbReference type="InterPro" id="IPR035892">
    <property type="entry name" value="C2_domain_sf"/>
</dbReference>
<protein>
    <submittedName>
        <fullName evidence="3">Putative synaptotagmin-4-like</fullName>
    </submittedName>
</protein>
<keyword evidence="1" id="KW-0472">Membrane</keyword>
<keyword evidence="1" id="KW-1133">Transmembrane helix</keyword>
<dbReference type="GO" id="GO:0070382">
    <property type="term" value="C:exocytic vesicle"/>
    <property type="evidence" value="ECO:0007669"/>
    <property type="project" value="TreeGrafter"/>
</dbReference>
<dbReference type="GO" id="GO:0098793">
    <property type="term" value="C:presynapse"/>
    <property type="evidence" value="ECO:0007669"/>
    <property type="project" value="GOC"/>
</dbReference>
<feature type="transmembrane region" description="Helical" evidence="1">
    <location>
        <begin position="12"/>
        <end position="31"/>
    </location>
</feature>